<feature type="non-terminal residue" evidence="2">
    <location>
        <position position="769"/>
    </location>
</feature>
<evidence type="ECO:0000313" key="2">
    <source>
        <dbReference type="EMBL" id="WVZ52762.1"/>
    </source>
</evidence>
<dbReference type="InterPro" id="IPR026960">
    <property type="entry name" value="RVT-Znf"/>
</dbReference>
<dbReference type="Pfam" id="PF00078">
    <property type="entry name" value="RVT_1"/>
    <property type="match status" value="1"/>
</dbReference>
<dbReference type="Pfam" id="PF13966">
    <property type="entry name" value="zf-RVT"/>
    <property type="match status" value="1"/>
</dbReference>
<feature type="domain" description="Reverse transcriptase" evidence="1">
    <location>
        <begin position="113"/>
        <end position="389"/>
    </location>
</feature>
<sequence length="769" mass="87116">ASCRKKKKFIPKLKNGDQIVTSQEEKHQVLHDYYNNLIGTALMRDTSLDLQFFHRPGMDLSSLDAPISDDEVWTTIASLPSDWAPGPDGYTGRFYKACWNIIKSDFMAAILTLQQGNAQKLWLLNSAYLTLIPKKTDAINAGDFRPICLVHSFAKLVTKIMSNRLAPHLSTLVSSNQNAFIRGRCIHNNFMMVQQTIRLLHRKRVPSLFLKLDISKAFNSVSRAFLLEVLSHLGFGQNWRNLVTNLLATSSTQIILNGAPGEPIYHQRGLRQGDPLSPMLFILVMDVLNSLFVKAGEEGLLQPIANRSAEQRVSLYADDVALFIRPVDEELTISRELLDCFGKTSGLQTNLHKSCVIPIRCEHRSLGMMEQILHCPTTSFPSTYLGLPISNKKLRKGDLMPWIEKIADRLPGWKAHFLNLTERTVLVRFVLSAIPVYLLIALNIPKWAIKIIDKIRRAFLWKGRKEVNGGCCLVAWEKVSRPLDLGGLGIPNLQVQGWALQMRWLWLNKVTDDRPWASLDIPIHHNSRALFSISLISHVGNGANTLIWSDRWLHGCSLADLAPAVVACVPRKIQNKRTVAEGLSNRSWLWDVLENITLSQDPDLHVWRLGASGSFSSKSCCKAFFLGAITFEPWKRLWKSWALPKCKVFLWLALRNKCWTIDRLAMRGLPHPSQGVLCDQEEETVQHILTSCVFARQFWHHLLAPLGMSSIAPSLDEISFADWWKKAIGRVEKPRKKGFNSLLILGAWTLWNHRNNCVLKGDPPPFQQL</sequence>
<organism evidence="2 3">
    <name type="scientific">Paspalum notatum var. saurae</name>
    <dbReference type="NCBI Taxonomy" id="547442"/>
    <lineage>
        <taxon>Eukaryota</taxon>
        <taxon>Viridiplantae</taxon>
        <taxon>Streptophyta</taxon>
        <taxon>Embryophyta</taxon>
        <taxon>Tracheophyta</taxon>
        <taxon>Spermatophyta</taxon>
        <taxon>Magnoliopsida</taxon>
        <taxon>Liliopsida</taxon>
        <taxon>Poales</taxon>
        <taxon>Poaceae</taxon>
        <taxon>PACMAD clade</taxon>
        <taxon>Panicoideae</taxon>
        <taxon>Andropogonodae</taxon>
        <taxon>Paspaleae</taxon>
        <taxon>Paspalinae</taxon>
        <taxon>Paspalum</taxon>
    </lineage>
</organism>
<dbReference type="InterPro" id="IPR000477">
    <property type="entry name" value="RT_dom"/>
</dbReference>
<proteinExistence type="predicted"/>
<dbReference type="EMBL" id="CP144745">
    <property type="protein sequence ID" value="WVZ52762.1"/>
    <property type="molecule type" value="Genomic_DNA"/>
</dbReference>
<dbReference type="AlphaFoldDB" id="A0AAQ3PTM8"/>
<accession>A0AAQ3PTM8</accession>
<keyword evidence="3" id="KW-1185">Reference proteome</keyword>
<dbReference type="PANTHER" id="PTHR33116:SF78">
    <property type="entry name" value="OS12G0587133 PROTEIN"/>
    <property type="match status" value="1"/>
</dbReference>
<gene>
    <name evidence="2" type="ORF">U9M48_003790</name>
</gene>
<dbReference type="InterPro" id="IPR043502">
    <property type="entry name" value="DNA/RNA_pol_sf"/>
</dbReference>
<protein>
    <recommendedName>
        <fullName evidence="1">Reverse transcriptase domain-containing protein</fullName>
    </recommendedName>
</protein>
<evidence type="ECO:0000259" key="1">
    <source>
        <dbReference type="PROSITE" id="PS50878"/>
    </source>
</evidence>
<dbReference type="PROSITE" id="PS50878">
    <property type="entry name" value="RT_POL"/>
    <property type="match status" value="1"/>
</dbReference>
<dbReference type="CDD" id="cd01650">
    <property type="entry name" value="RT_nLTR_like"/>
    <property type="match status" value="1"/>
</dbReference>
<name>A0AAQ3PTM8_PASNO</name>
<dbReference type="Proteomes" id="UP001341281">
    <property type="component" value="Chromosome 01"/>
</dbReference>
<dbReference type="PANTHER" id="PTHR33116">
    <property type="entry name" value="REVERSE TRANSCRIPTASE ZINC-BINDING DOMAIN-CONTAINING PROTEIN-RELATED-RELATED"/>
    <property type="match status" value="1"/>
</dbReference>
<dbReference type="SUPFAM" id="SSF56672">
    <property type="entry name" value="DNA/RNA polymerases"/>
    <property type="match status" value="1"/>
</dbReference>
<evidence type="ECO:0000313" key="3">
    <source>
        <dbReference type="Proteomes" id="UP001341281"/>
    </source>
</evidence>
<reference evidence="2 3" key="1">
    <citation type="submission" date="2024-02" db="EMBL/GenBank/DDBJ databases">
        <title>High-quality chromosome-scale genome assembly of Pensacola bahiagrass (Paspalum notatum Flugge var. saurae).</title>
        <authorList>
            <person name="Vega J.M."/>
            <person name="Podio M."/>
            <person name="Orjuela J."/>
            <person name="Siena L.A."/>
            <person name="Pessino S.C."/>
            <person name="Combes M.C."/>
            <person name="Mariac C."/>
            <person name="Albertini E."/>
            <person name="Pupilli F."/>
            <person name="Ortiz J.P.A."/>
            <person name="Leblanc O."/>
        </authorList>
    </citation>
    <scope>NUCLEOTIDE SEQUENCE [LARGE SCALE GENOMIC DNA]</scope>
    <source>
        <strain evidence="2">R1</strain>
        <tissue evidence="2">Leaf</tissue>
    </source>
</reference>